<reference evidence="4" key="1">
    <citation type="submission" date="2017-02" db="UniProtKB">
        <authorList>
            <consortium name="WormBaseParasite"/>
        </authorList>
    </citation>
    <scope>IDENTIFICATION</scope>
</reference>
<keyword evidence="1" id="KW-0732">Signal</keyword>
<dbReference type="AlphaFoldDB" id="A0A0N4VR96"/>
<gene>
    <name evidence="2" type="ORF">EVEC_LOCUS12692</name>
</gene>
<dbReference type="Pfam" id="PF13855">
    <property type="entry name" value="LRR_8"/>
    <property type="match status" value="1"/>
</dbReference>
<name>A0A0N4VR96_ENTVE</name>
<feature type="chain" id="PRO_5043123174" evidence="1">
    <location>
        <begin position="29"/>
        <end position="143"/>
    </location>
</feature>
<dbReference type="InterPro" id="IPR051295">
    <property type="entry name" value="LGI_related"/>
</dbReference>
<proteinExistence type="predicted"/>
<evidence type="ECO:0000256" key="1">
    <source>
        <dbReference type="SAM" id="SignalP"/>
    </source>
</evidence>
<dbReference type="InterPro" id="IPR001611">
    <property type="entry name" value="Leu-rich_rpt"/>
</dbReference>
<evidence type="ECO:0000313" key="4">
    <source>
        <dbReference type="WBParaSite" id="EVEC_0001356101-mRNA-1"/>
    </source>
</evidence>
<dbReference type="OrthoDB" id="694479at2759"/>
<dbReference type="InterPro" id="IPR032675">
    <property type="entry name" value="LRR_dom_sf"/>
</dbReference>
<dbReference type="EMBL" id="UXUI01016036">
    <property type="protein sequence ID" value="VDD97941.1"/>
    <property type="molecule type" value="Genomic_DNA"/>
</dbReference>
<dbReference type="STRING" id="51028.A0A0N4VR96"/>
<organism evidence="4">
    <name type="scientific">Enterobius vermicularis</name>
    <name type="common">Human pinworm</name>
    <dbReference type="NCBI Taxonomy" id="51028"/>
    <lineage>
        <taxon>Eukaryota</taxon>
        <taxon>Metazoa</taxon>
        <taxon>Ecdysozoa</taxon>
        <taxon>Nematoda</taxon>
        <taxon>Chromadorea</taxon>
        <taxon>Rhabditida</taxon>
        <taxon>Spirurina</taxon>
        <taxon>Oxyuridomorpha</taxon>
        <taxon>Oxyuroidea</taxon>
        <taxon>Oxyuridae</taxon>
        <taxon>Enterobius</taxon>
    </lineage>
</organism>
<evidence type="ECO:0000313" key="3">
    <source>
        <dbReference type="Proteomes" id="UP000274131"/>
    </source>
</evidence>
<sequence>MRHHHCISSVLLLLLLCINGLAVIVVNGQNIQFDENCPPTCRCSRFEISCTESRQNGSDIFIPMRPEKFPQLDSVTVTGTYIGDISKQNLFGIEVVHRNLTLLNISHSGIVAFDEETFQGLPALQWFCLNDNSIERIGKDPFR</sequence>
<accession>A0A0N4VR96</accession>
<protein>
    <submittedName>
        <fullName evidence="4">LRRNT domain-containing protein</fullName>
    </submittedName>
</protein>
<dbReference type="PANTHER" id="PTHR24367:SF318">
    <property type="entry name" value="LEUCINE-RICH GLIOMA-INACTIVATED PROTEIN 1-LIKE"/>
    <property type="match status" value="1"/>
</dbReference>
<evidence type="ECO:0000313" key="2">
    <source>
        <dbReference type="EMBL" id="VDD97941.1"/>
    </source>
</evidence>
<feature type="signal peptide" evidence="1">
    <location>
        <begin position="1"/>
        <end position="28"/>
    </location>
</feature>
<dbReference type="PANTHER" id="PTHR24367">
    <property type="entry name" value="LEUCINE-RICH REPEAT-CONTAINING PROTEIN"/>
    <property type="match status" value="1"/>
</dbReference>
<dbReference type="SUPFAM" id="SSF52058">
    <property type="entry name" value="L domain-like"/>
    <property type="match status" value="1"/>
</dbReference>
<reference evidence="2 3" key="2">
    <citation type="submission" date="2018-10" db="EMBL/GenBank/DDBJ databases">
        <authorList>
            <consortium name="Pathogen Informatics"/>
        </authorList>
    </citation>
    <scope>NUCLEOTIDE SEQUENCE [LARGE SCALE GENOMIC DNA]</scope>
</reference>
<dbReference type="Proteomes" id="UP000274131">
    <property type="component" value="Unassembled WGS sequence"/>
</dbReference>
<keyword evidence="3" id="KW-1185">Reference proteome</keyword>
<dbReference type="Gene3D" id="3.80.10.10">
    <property type="entry name" value="Ribonuclease Inhibitor"/>
    <property type="match status" value="1"/>
</dbReference>
<dbReference type="WBParaSite" id="EVEC_0001356101-mRNA-1">
    <property type="protein sequence ID" value="EVEC_0001356101-mRNA-1"/>
    <property type="gene ID" value="EVEC_0001356101"/>
</dbReference>